<dbReference type="GO" id="GO:0016702">
    <property type="term" value="F:oxidoreductase activity, acting on single donors with incorporation of molecular oxygen, incorporation of two atoms of oxygen"/>
    <property type="evidence" value="ECO:0000318"/>
    <property type="project" value="GO_Central"/>
</dbReference>
<dbReference type="GO" id="GO:0034440">
    <property type="term" value="P:lipid oxidation"/>
    <property type="evidence" value="ECO:0000318"/>
    <property type="project" value="GO_Central"/>
</dbReference>
<dbReference type="InterPro" id="IPR013819">
    <property type="entry name" value="LipOase_C"/>
</dbReference>
<dbReference type="Pfam" id="PF00305">
    <property type="entry name" value="Lipoxygenase"/>
    <property type="match status" value="4"/>
</dbReference>
<name>A0A2G2Y8X6_CAPAN</name>
<dbReference type="AlphaFoldDB" id="A0A2G2Y8X6"/>
<keyword evidence="2 6" id="KW-0863">Zinc-finger</keyword>
<dbReference type="Gene3D" id="3.10.450.60">
    <property type="match status" value="1"/>
</dbReference>
<keyword evidence="5" id="KW-0560">Oxidoreductase</keyword>
<evidence type="ECO:0000313" key="10">
    <source>
        <dbReference type="Proteomes" id="UP000222542"/>
    </source>
</evidence>
<dbReference type="PANTHER" id="PTHR11771">
    <property type="entry name" value="LIPOXYGENASE"/>
    <property type="match status" value="1"/>
</dbReference>
<dbReference type="PROSITE" id="PS51393">
    <property type="entry name" value="LIPOXYGENASE_3"/>
    <property type="match status" value="1"/>
</dbReference>
<dbReference type="Pfam" id="PF04434">
    <property type="entry name" value="SWIM"/>
    <property type="match status" value="1"/>
</dbReference>
<dbReference type="Gene3D" id="1.20.245.10">
    <property type="entry name" value="Lipoxygenase-1, Domain 5"/>
    <property type="match status" value="1"/>
</dbReference>
<gene>
    <name evidence="9" type="ORF">T459_30605</name>
</gene>
<dbReference type="STRING" id="4072.A0A2G2Y8X6"/>
<dbReference type="Gene3D" id="4.10.375.10">
    <property type="entry name" value="Lipoxygenase-1, Domain 2"/>
    <property type="match status" value="1"/>
</dbReference>
<evidence type="ECO:0000313" key="9">
    <source>
        <dbReference type="EMBL" id="PHT66180.1"/>
    </source>
</evidence>
<protein>
    <submittedName>
        <fullName evidence="9">Linoleate 9S-lipoxygenase 5</fullName>
    </submittedName>
</protein>
<reference evidence="9 10" key="1">
    <citation type="journal article" date="2014" name="Nat. Genet.">
        <title>Genome sequence of the hot pepper provides insights into the evolution of pungency in Capsicum species.</title>
        <authorList>
            <person name="Kim S."/>
            <person name="Park M."/>
            <person name="Yeom S.I."/>
            <person name="Kim Y.M."/>
            <person name="Lee J.M."/>
            <person name="Lee H.A."/>
            <person name="Seo E."/>
            <person name="Choi J."/>
            <person name="Cheong K."/>
            <person name="Kim K.T."/>
            <person name="Jung K."/>
            <person name="Lee G.W."/>
            <person name="Oh S.K."/>
            <person name="Bae C."/>
            <person name="Kim S.B."/>
            <person name="Lee H.Y."/>
            <person name="Kim S.Y."/>
            <person name="Kim M.S."/>
            <person name="Kang B.C."/>
            <person name="Jo Y.D."/>
            <person name="Yang H.B."/>
            <person name="Jeong H.J."/>
            <person name="Kang W.H."/>
            <person name="Kwon J.K."/>
            <person name="Shin C."/>
            <person name="Lim J.Y."/>
            <person name="Park J.H."/>
            <person name="Huh J.H."/>
            <person name="Kim J.S."/>
            <person name="Kim B.D."/>
            <person name="Cohen O."/>
            <person name="Paran I."/>
            <person name="Suh M.C."/>
            <person name="Lee S.B."/>
            <person name="Kim Y.K."/>
            <person name="Shin Y."/>
            <person name="Noh S.J."/>
            <person name="Park J."/>
            <person name="Seo Y.S."/>
            <person name="Kwon S.Y."/>
            <person name="Kim H.A."/>
            <person name="Park J.M."/>
            <person name="Kim H.J."/>
            <person name="Choi S.B."/>
            <person name="Bosland P.W."/>
            <person name="Reeves G."/>
            <person name="Jo S.H."/>
            <person name="Lee B.W."/>
            <person name="Cho H.T."/>
            <person name="Choi H.S."/>
            <person name="Lee M.S."/>
            <person name="Yu Y."/>
            <person name="Do Choi Y."/>
            <person name="Park B.S."/>
            <person name="van Deynze A."/>
            <person name="Ashrafi H."/>
            <person name="Hill T."/>
            <person name="Kim W.T."/>
            <person name="Pai H.S."/>
            <person name="Ahn H.K."/>
            <person name="Yeam I."/>
            <person name="Giovannoni J.J."/>
            <person name="Rose J.K."/>
            <person name="Sorensen I."/>
            <person name="Lee S.J."/>
            <person name="Kim R.W."/>
            <person name="Choi I.Y."/>
            <person name="Choi B.S."/>
            <person name="Lim J.S."/>
            <person name="Lee Y.H."/>
            <person name="Choi D."/>
        </authorList>
    </citation>
    <scope>NUCLEOTIDE SEQUENCE [LARGE SCALE GENOMIC DNA]</scope>
    <source>
        <strain evidence="10">cv. CM334</strain>
    </source>
</reference>
<proteinExistence type="predicted"/>
<dbReference type="InterPro" id="IPR001246">
    <property type="entry name" value="LipOase_plant"/>
</dbReference>
<dbReference type="SMART" id="SM00575">
    <property type="entry name" value="ZnF_PMZ"/>
    <property type="match status" value="1"/>
</dbReference>
<dbReference type="Gene3D" id="4.10.372.10">
    <property type="entry name" value="Lipoxygenase-1, Domain 3"/>
    <property type="match status" value="2"/>
</dbReference>
<dbReference type="SUPFAM" id="SSF48484">
    <property type="entry name" value="Lipoxigenase"/>
    <property type="match status" value="1"/>
</dbReference>
<reference evidence="9 10" key="2">
    <citation type="journal article" date="2017" name="Genome Biol.">
        <title>New reference genome sequences of hot pepper reveal the massive evolution of plant disease-resistance genes by retroduplication.</title>
        <authorList>
            <person name="Kim S."/>
            <person name="Park J."/>
            <person name="Yeom S.I."/>
            <person name="Kim Y.M."/>
            <person name="Seo E."/>
            <person name="Kim K.T."/>
            <person name="Kim M.S."/>
            <person name="Lee J.M."/>
            <person name="Cheong K."/>
            <person name="Shin H.S."/>
            <person name="Kim S.B."/>
            <person name="Han K."/>
            <person name="Lee J."/>
            <person name="Park M."/>
            <person name="Lee H.A."/>
            <person name="Lee H.Y."/>
            <person name="Lee Y."/>
            <person name="Oh S."/>
            <person name="Lee J.H."/>
            <person name="Choi E."/>
            <person name="Choi E."/>
            <person name="Lee S.E."/>
            <person name="Jeon J."/>
            <person name="Kim H."/>
            <person name="Choi G."/>
            <person name="Song H."/>
            <person name="Lee J."/>
            <person name="Lee S.C."/>
            <person name="Kwon J.K."/>
            <person name="Lee H.Y."/>
            <person name="Koo N."/>
            <person name="Hong Y."/>
            <person name="Kim R.W."/>
            <person name="Kang W.H."/>
            <person name="Huh J.H."/>
            <person name="Kang B.C."/>
            <person name="Yang T.J."/>
            <person name="Lee Y.H."/>
            <person name="Bennetzen J.L."/>
            <person name="Choi D."/>
        </authorList>
    </citation>
    <scope>NUCLEOTIDE SEQUENCE [LARGE SCALE GENOMIC DNA]</scope>
    <source>
        <strain evidence="10">cv. CM334</strain>
    </source>
</reference>
<dbReference type="InterPro" id="IPR000907">
    <property type="entry name" value="LipOase"/>
</dbReference>
<evidence type="ECO:0000256" key="6">
    <source>
        <dbReference type="PROSITE-ProRule" id="PRU00325"/>
    </source>
</evidence>
<dbReference type="InterPro" id="IPR007527">
    <property type="entry name" value="Znf_SWIM"/>
</dbReference>
<organism evidence="9 10">
    <name type="scientific">Capsicum annuum</name>
    <name type="common">Capsicum pepper</name>
    <dbReference type="NCBI Taxonomy" id="4072"/>
    <lineage>
        <taxon>Eukaryota</taxon>
        <taxon>Viridiplantae</taxon>
        <taxon>Streptophyta</taxon>
        <taxon>Embryophyta</taxon>
        <taxon>Tracheophyta</taxon>
        <taxon>Spermatophyta</taxon>
        <taxon>Magnoliopsida</taxon>
        <taxon>eudicotyledons</taxon>
        <taxon>Gunneridae</taxon>
        <taxon>Pentapetalae</taxon>
        <taxon>asterids</taxon>
        <taxon>lamiids</taxon>
        <taxon>Solanales</taxon>
        <taxon>Solanaceae</taxon>
        <taxon>Solanoideae</taxon>
        <taxon>Capsiceae</taxon>
        <taxon>Capsicum</taxon>
    </lineage>
</organism>
<evidence type="ECO:0000256" key="1">
    <source>
        <dbReference type="ARBA" id="ARBA00022723"/>
    </source>
</evidence>
<comment type="caution">
    <text evidence="9">The sequence shown here is derived from an EMBL/GenBank/DDBJ whole genome shotgun (WGS) entry which is preliminary data.</text>
</comment>
<feature type="domain" description="SWIM-type" evidence="7">
    <location>
        <begin position="150"/>
        <end position="184"/>
    </location>
</feature>
<evidence type="ECO:0000256" key="4">
    <source>
        <dbReference type="ARBA" id="ARBA00022964"/>
    </source>
</evidence>
<accession>A0A2G2Y8X6</accession>
<dbReference type="Gramene" id="PHT66180">
    <property type="protein sequence ID" value="PHT66180"/>
    <property type="gene ID" value="T459_30605"/>
</dbReference>
<evidence type="ECO:0000256" key="2">
    <source>
        <dbReference type="ARBA" id="ARBA00022771"/>
    </source>
</evidence>
<keyword evidence="1" id="KW-0479">Metal-binding</keyword>
<dbReference type="PROSITE" id="PS50966">
    <property type="entry name" value="ZF_SWIM"/>
    <property type="match status" value="1"/>
</dbReference>
<dbReference type="PRINTS" id="PR00468">
    <property type="entry name" value="PLTLPOXGNASE"/>
</dbReference>
<evidence type="ECO:0000259" key="7">
    <source>
        <dbReference type="PROSITE" id="PS50966"/>
    </source>
</evidence>
<dbReference type="InterPro" id="IPR006564">
    <property type="entry name" value="Znf_PMZ"/>
</dbReference>
<dbReference type="InterPro" id="IPR027433">
    <property type="entry name" value="Lipoxygenase_dom_3"/>
</dbReference>
<evidence type="ECO:0000256" key="5">
    <source>
        <dbReference type="ARBA" id="ARBA00023002"/>
    </source>
</evidence>
<feature type="domain" description="Lipoxygenase" evidence="8">
    <location>
        <begin position="244"/>
        <end position="874"/>
    </location>
</feature>
<keyword evidence="3" id="KW-0862">Zinc</keyword>
<keyword evidence="4" id="KW-0223">Dioxygenase</keyword>
<dbReference type="InterPro" id="IPR036226">
    <property type="entry name" value="LipOase_C_sf"/>
</dbReference>
<dbReference type="GO" id="GO:0008270">
    <property type="term" value="F:zinc ion binding"/>
    <property type="evidence" value="ECO:0007669"/>
    <property type="project" value="UniProtKB-KW"/>
</dbReference>
<keyword evidence="10" id="KW-1185">Reference proteome</keyword>
<sequence length="874" mass="99999">MCARHILANWSKKWRGIERRKKFWAYARSTFEAQFRYNLEALSKLGRGIVEDLIGYNKDRWCKAYFNTFFKCDSMDNNMAESFKIIISMLEEIRIKVMTRVSRARKFADSWTDDISPMTMMVFNANIEKSMQCNIDWNGDQGFEVTEGEYKHTVNWRQNKCSCRSWELKGIPCAHGLAMMYVLGVAIQDIDSEIILSYVHRVSTIVLQLSSIARISRMPLPVPPVGNTQIGFMYFSPDRINKIPLMWSLCFIGMKNIMASKGKQMINGSVVLRKKISLDLGSCDAAATAHDVYEILGHKVILQLISSSHGYEEYPRRGRTGRPPSMADPKSESRLPQIASFVIYCPRDEKFSPLKLKDVLSNAQKAMAQLFSPHLATIGDVTLNKFNSFEDVLKVYEPGAPGYHKYPTTHVVKGDKSGWMSDEEFGREILAGSNPVCMRGLKELPPTSKLDPKTYGDQTSKITKEQILSQLGGLTIEKAMEMNRMFILNYHDIVMPYVRKLNMTHSKIYASRTLLFLQNDAATGVEYGLWQIVKMFIVINKSRVHHLISRWLHTHALVEPFVLATHRQLNVLYPIYKFLHPHFRDTMHINALARQAIIHGGGTHGKIYIEKSSVDELNTKVIETTCQIEQVFVHKKDIGKEKYFGLVQDETYDKKSNKVQDYISLYYKTDDVVLKDIELQAWWKEIREVGHGDKSCETWWPKMQTREELIHSLTIIIWMSSALHAAINFGQYPYGGFSPNRPGMSRRLIPDPGTAEYEELKTNPVKGYSKTISPQFQTLIGIAVLEVLSIHSSDEFFLGQREAAEWTKDKEALKTFEKFGKKVAEIEEKITMMNNDEKLKNRTGPVKMPYTLLLYPTSEPGLVTANGIPNSISI</sequence>
<evidence type="ECO:0000256" key="3">
    <source>
        <dbReference type="ARBA" id="ARBA00022833"/>
    </source>
</evidence>
<dbReference type="EMBL" id="AYRZ02000012">
    <property type="protein sequence ID" value="PHT66180.1"/>
    <property type="molecule type" value="Genomic_DNA"/>
</dbReference>
<dbReference type="PRINTS" id="PR00087">
    <property type="entry name" value="LIPOXYGENASE"/>
</dbReference>
<dbReference type="Proteomes" id="UP000222542">
    <property type="component" value="Unassembled WGS sequence"/>
</dbReference>
<evidence type="ECO:0000259" key="8">
    <source>
        <dbReference type="PROSITE" id="PS51393"/>
    </source>
</evidence>